<feature type="coiled-coil region" evidence="5">
    <location>
        <begin position="97"/>
        <end position="145"/>
    </location>
</feature>
<dbReference type="PANTHER" id="PTHR46391:SF13">
    <property type="entry name" value="ACTIVATOR OF SPOMIN LUC3"/>
    <property type="match status" value="1"/>
</dbReference>
<dbReference type="Gene3D" id="1.20.5.170">
    <property type="match status" value="1"/>
</dbReference>
<dbReference type="Pfam" id="PF07716">
    <property type="entry name" value="bZIP_2"/>
    <property type="match status" value="1"/>
</dbReference>
<keyword evidence="2" id="KW-0805">Transcription regulation</keyword>
<dbReference type="AlphaFoldDB" id="A0A565CIT1"/>
<feature type="domain" description="BZIP" evidence="7">
    <location>
        <begin position="49"/>
        <end position="113"/>
    </location>
</feature>
<keyword evidence="3" id="KW-0804">Transcription</keyword>
<feature type="compositionally biased region" description="Polar residues" evidence="6">
    <location>
        <begin position="8"/>
        <end position="20"/>
    </location>
</feature>
<keyword evidence="4" id="KW-0539">Nucleus</keyword>
<dbReference type="GO" id="GO:0005634">
    <property type="term" value="C:nucleus"/>
    <property type="evidence" value="ECO:0007669"/>
    <property type="project" value="UniProtKB-SubCell"/>
</dbReference>
<dbReference type="OrthoDB" id="552661at2759"/>
<dbReference type="InterPro" id="IPR004827">
    <property type="entry name" value="bZIP"/>
</dbReference>
<keyword evidence="5" id="KW-0175">Coiled coil</keyword>
<gene>
    <name evidence="8" type="ORF">ANE_LOCUS23999</name>
</gene>
<dbReference type="SUPFAM" id="SSF57959">
    <property type="entry name" value="Leucine zipper domain"/>
    <property type="match status" value="1"/>
</dbReference>
<organism evidence="8 9">
    <name type="scientific">Arabis nemorensis</name>
    <dbReference type="NCBI Taxonomy" id="586526"/>
    <lineage>
        <taxon>Eukaryota</taxon>
        <taxon>Viridiplantae</taxon>
        <taxon>Streptophyta</taxon>
        <taxon>Embryophyta</taxon>
        <taxon>Tracheophyta</taxon>
        <taxon>Spermatophyta</taxon>
        <taxon>Magnoliopsida</taxon>
        <taxon>eudicotyledons</taxon>
        <taxon>Gunneridae</taxon>
        <taxon>Pentapetalae</taxon>
        <taxon>rosids</taxon>
        <taxon>malvids</taxon>
        <taxon>Brassicales</taxon>
        <taxon>Brassicaceae</taxon>
        <taxon>Arabideae</taxon>
        <taxon>Arabis</taxon>
    </lineage>
</organism>
<dbReference type="GO" id="GO:0045893">
    <property type="term" value="P:positive regulation of DNA-templated transcription"/>
    <property type="evidence" value="ECO:0007669"/>
    <property type="project" value="TreeGrafter"/>
</dbReference>
<evidence type="ECO:0000256" key="5">
    <source>
        <dbReference type="SAM" id="Coils"/>
    </source>
</evidence>
<evidence type="ECO:0000313" key="8">
    <source>
        <dbReference type="EMBL" id="VVB13555.1"/>
    </source>
</evidence>
<evidence type="ECO:0000313" key="9">
    <source>
        <dbReference type="Proteomes" id="UP000489600"/>
    </source>
</evidence>
<accession>A0A565CIT1</accession>
<evidence type="ECO:0000256" key="1">
    <source>
        <dbReference type="ARBA" id="ARBA00004123"/>
    </source>
</evidence>
<dbReference type="GO" id="GO:0003700">
    <property type="term" value="F:DNA-binding transcription factor activity"/>
    <property type="evidence" value="ECO:0007669"/>
    <property type="project" value="InterPro"/>
</dbReference>
<dbReference type="PANTHER" id="PTHR46391">
    <property type="entry name" value="BASIC LEUCINE ZIPPER 34"/>
    <property type="match status" value="1"/>
</dbReference>
<proteinExistence type="predicted"/>
<evidence type="ECO:0000256" key="2">
    <source>
        <dbReference type="ARBA" id="ARBA00023015"/>
    </source>
</evidence>
<feature type="region of interest" description="Disordered" evidence="6">
    <location>
        <begin position="1"/>
        <end position="20"/>
    </location>
</feature>
<name>A0A565CIT1_9BRAS</name>
<comment type="caution">
    <text evidence="8">The sequence shown here is derived from an EMBL/GenBank/DDBJ whole genome shotgun (WGS) entry which is preliminary data.</text>
</comment>
<dbReference type="InterPro" id="IPR052483">
    <property type="entry name" value="bZIP_transcription_regulators"/>
</dbReference>
<evidence type="ECO:0000259" key="7">
    <source>
        <dbReference type="SMART" id="SM00338"/>
    </source>
</evidence>
<evidence type="ECO:0000256" key="4">
    <source>
        <dbReference type="ARBA" id="ARBA00023242"/>
    </source>
</evidence>
<dbReference type="EMBL" id="CABITT030000008">
    <property type="protein sequence ID" value="VVB13555.1"/>
    <property type="molecule type" value="Genomic_DNA"/>
</dbReference>
<dbReference type="SMART" id="SM00338">
    <property type="entry name" value="BRLZ"/>
    <property type="match status" value="1"/>
</dbReference>
<evidence type="ECO:0000256" key="6">
    <source>
        <dbReference type="SAM" id="MobiDB-lite"/>
    </source>
</evidence>
<dbReference type="Proteomes" id="UP000489600">
    <property type="component" value="Unassembled WGS sequence"/>
</dbReference>
<reference evidence="8" key="1">
    <citation type="submission" date="2019-07" db="EMBL/GenBank/DDBJ databases">
        <authorList>
            <person name="Dittberner H."/>
        </authorList>
    </citation>
    <scope>NUCLEOTIDE SEQUENCE [LARGE SCALE GENOMIC DNA]</scope>
</reference>
<dbReference type="InterPro" id="IPR046347">
    <property type="entry name" value="bZIP_sf"/>
</dbReference>
<evidence type="ECO:0000256" key="3">
    <source>
        <dbReference type="ARBA" id="ARBA00023163"/>
    </source>
</evidence>
<protein>
    <recommendedName>
        <fullName evidence="7">BZIP domain-containing protein</fullName>
    </recommendedName>
</protein>
<comment type="subcellular location">
    <subcellularLocation>
        <location evidence="1">Nucleus</location>
    </subcellularLocation>
</comment>
<keyword evidence="9" id="KW-1185">Reference proteome</keyword>
<sequence length="159" mass="18476">MPKPNLPVPTSSFQVSNGGNQNREKKFGYLIYEVEPGFTVRLRKDIDPTMDPKKLKRIILNRVSAQRSRWKKRGYVEYLLKKKKELEMEVSVRRALLEMLNERTKCLNIKYRELEERTFATNQRLISAEAEAEGALAKLRELGDDIGSFDVTTLMNLLL</sequence>
<dbReference type="GO" id="GO:0003677">
    <property type="term" value="F:DNA binding"/>
    <property type="evidence" value="ECO:0007669"/>
    <property type="project" value="TreeGrafter"/>
</dbReference>